<dbReference type="GO" id="GO:0008131">
    <property type="term" value="F:primary methylamine oxidase activity"/>
    <property type="evidence" value="ECO:0007669"/>
    <property type="project" value="InterPro"/>
</dbReference>
<accession>A0AAW1PBM7</accession>
<feature type="region of interest" description="Disordered" evidence="11">
    <location>
        <begin position="902"/>
        <end position="930"/>
    </location>
</feature>
<keyword evidence="6 10" id="KW-0560">Oxidoreductase</keyword>
<evidence type="ECO:0000256" key="1">
    <source>
        <dbReference type="ARBA" id="ARBA00001935"/>
    </source>
</evidence>
<protein>
    <recommendedName>
        <fullName evidence="10">Amine oxidase</fullName>
        <ecNumber evidence="10">1.4.3.-</ecNumber>
    </recommendedName>
</protein>
<dbReference type="InterPro" id="IPR029063">
    <property type="entry name" value="SAM-dependent_MTases_sf"/>
</dbReference>
<dbReference type="InterPro" id="IPR025714">
    <property type="entry name" value="Methyltranfer_dom"/>
</dbReference>
<gene>
    <name evidence="15" type="ORF">WJX73_008759</name>
</gene>
<dbReference type="InterPro" id="IPR015798">
    <property type="entry name" value="Cu_amine_oxidase_C"/>
</dbReference>
<feature type="signal peptide" evidence="12">
    <location>
        <begin position="1"/>
        <end position="21"/>
    </location>
</feature>
<organism evidence="15 16">
    <name type="scientific">Symbiochloris irregularis</name>
    <dbReference type="NCBI Taxonomy" id="706552"/>
    <lineage>
        <taxon>Eukaryota</taxon>
        <taxon>Viridiplantae</taxon>
        <taxon>Chlorophyta</taxon>
        <taxon>core chlorophytes</taxon>
        <taxon>Trebouxiophyceae</taxon>
        <taxon>Trebouxiales</taxon>
        <taxon>Trebouxiaceae</taxon>
        <taxon>Symbiochloris</taxon>
    </lineage>
</organism>
<comment type="similarity">
    <text evidence="2 10">Belongs to the copper/topaquinone oxidase family.</text>
</comment>
<dbReference type="GO" id="GO:0048038">
    <property type="term" value="F:quinone binding"/>
    <property type="evidence" value="ECO:0007669"/>
    <property type="project" value="InterPro"/>
</dbReference>
<evidence type="ECO:0000256" key="6">
    <source>
        <dbReference type="ARBA" id="ARBA00023002"/>
    </source>
</evidence>
<evidence type="ECO:0000256" key="7">
    <source>
        <dbReference type="ARBA" id="ARBA00023008"/>
    </source>
</evidence>
<feature type="compositionally biased region" description="Polar residues" evidence="11">
    <location>
        <begin position="952"/>
        <end position="970"/>
    </location>
</feature>
<evidence type="ECO:0000256" key="2">
    <source>
        <dbReference type="ARBA" id="ARBA00007983"/>
    </source>
</evidence>
<evidence type="ECO:0000256" key="3">
    <source>
        <dbReference type="ARBA" id="ARBA00011738"/>
    </source>
</evidence>
<comment type="caution">
    <text evidence="15">The sequence shown here is derived from an EMBL/GenBank/DDBJ whole genome shotgun (WGS) entry which is preliminary data.</text>
</comment>
<comment type="cofactor">
    <cofactor evidence="1">
        <name>Cu cation</name>
        <dbReference type="ChEBI" id="CHEBI:23378"/>
    </cofactor>
</comment>
<evidence type="ECO:0000256" key="11">
    <source>
        <dbReference type="SAM" id="MobiDB-lite"/>
    </source>
</evidence>
<dbReference type="PROSITE" id="PS01164">
    <property type="entry name" value="COPPER_AMINE_OXID_1"/>
    <property type="match status" value="1"/>
</dbReference>
<keyword evidence="12" id="KW-0732">Signal</keyword>
<evidence type="ECO:0000259" key="13">
    <source>
        <dbReference type="Pfam" id="PF01179"/>
    </source>
</evidence>
<dbReference type="Gene3D" id="2.70.98.20">
    <property type="entry name" value="Copper amine oxidase, catalytic domain"/>
    <property type="match status" value="1"/>
</dbReference>
<feature type="active site" description="Schiff-base intermediate with substrate; via topaquinone" evidence="8">
    <location>
        <position position="607"/>
    </location>
</feature>
<keyword evidence="4 10" id="KW-0479">Metal-binding</keyword>
<feature type="region of interest" description="Disordered" evidence="11">
    <location>
        <begin position="952"/>
        <end position="1025"/>
    </location>
</feature>
<evidence type="ECO:0000256" key="5">
    <source>
        <dbReference type="ARBA" id="ARBA00022772"/>
    </source>
</evidence>
<dbReference type="EMBL" id="JALJOQ010000043">
    <property type="protein sequence ID" value="KAK9805452.1"/>
    <property type="molecule type" value="Genomic_DNA"/>
</dbReference>
<dbReference type="Proteomes" id="UP001465755">
    <property type="component" value="Unassembled WGS sequence"/>
</dbReference>
<dbReference type="EC" id="1.4.3.-" evidence="10"/>
<reference evidence="15 16" key="1">
    <citation type="journal article" date="2024" name="Nat. Commun.">
        <title>Phylogenomics reveals the evolutionary origins of lichenization in chlorophyte algae.</title>
        <authorList>
            <person name="Puginier C."/>
            <person name="Libourel C."/>
            <person name="Otte J."/>
            <person name="Skaloud P."/>
            <person name="Haon M."/>
            <person name="Grisel S."/>
            <person name="Petersen M."/>
            <person name="Berrin J.G."/>
            <person name="Delaux P.M."/>
            <person name="Dal Grande F."/>
            <person name="Keller J."/>
        </authorList>
    </citation>
    <scope>NUCLEOTIDE SEQUENCE [LARGE SCALE GENOMIC DNA]</scope>
    <source>
        <strain evidence="15 16">SAG 2036</strain>
    </source>
</reference>
<dbReference type="InterPro" id="IPR036460">
    <property type="entry name" value="Cu_amine_oxidase_C_sf"/>
</dbReference>
<dbReference type="InterPro" id="IPR000269">
    <property type="entry name" value="Cu_amine_oxidase"/>
</dbReference>
<feature type="domain" description="Copper amine oxidase catalytic" evidence="13">
    <location>
        <begin position="447"/>
        <end position="852"/>
    </location>
</feature>
<evidence type="ECO:0000256" key="10">
    <source>
        <dbReference type="RuleBase" id="RU000672"/>
    </source>
</evidence>
<evidence type="ECO:0000313" key="16">
    <source>
        <dbReference type="Proteomes" id="UP001465755"/>
    </source>
</evidence>
<evidence type="ECO:0000256" key="12">
    <source>
        <dbReference type="SAM" id="SignalP"/>
    </source>
</evidence>
<evidence type="ECO:0000256" key="8">
    <source>
        <dbReference type="PIRSR" id="PIRSR600269-50"/>
    </source>
</evidence>
<keyword evidence="16" id="KW-1185">Reference proteome</keyword>
<dbReference type="Pfam" id="PF13383">
    <property type="entry name" value="Methyltransf_22"/>
    <property type="match status" value="1"/>
</dbReference>
<dbReference type="SUPFAM" id="SSF53335">
    <property type="entry name" value="S-adenosyl-L-methionine-dependent methyltransferases"/>
    <property type="match status" value="1"/>
</dbReference>
<dbReference type="Pfam" id="PF01179">
    <property type="entry name" value="Cu_amine_oxid"/>
    <property type="match status" value="1"/>
</dbReference>
<dbReference type="PANTHER" id="PTHR10638:SF86">
    <property type="entry name" value="COPPER AMINE OXIDASE 1-RELATED"/>
    <property type="match status" value="1"/>
</dbReference>
<dbReference type="SUPFAM" id="SSF54416">
    <property type="entry name" value="Amine oxidase N-terminal region"/>
    <property type="match status" value="2"/>
</dbReference>
<comment type="subunit">
    <text evidence="3">Homodimer.</text>
</comment>
<evidence type="ECO:0000313" key="15">
    <source>
        <dbReference type="EMBL" id="KAK9805452.1"/>
    </source>
</evidence>
<sequence>MHLNTLAVWTSLVCLPLTAIATPAELYEQIYQEAIAADRRDLATAWGQYNDTIVFTSPTQRKYIWDFFPERFTCVEGLERTQMGPATDWDDMELGEVHTLPEIMGILNHSYVDVLKIDIEGHEHRIISEWQQLYAGRPPVTQLLVEFHNGYMTPYLNITAAMVRNTLVTLQEQGFKVFHREPNYMSTPHPYDCWEYSYIRTGPDGHAILPEAIGKVVTLARWLCKDATGRFPQELQQDGKGKEERGYTNLKFYTISLVEPSRDSLAKFDKEKVLPQRVAKGIFCINHDGKPVEIVAELRAGKAKVLSWKQVKGALMPLVPEDFRYKGDFIRSDPEVQRLCAQYNLDMSEVEVGIWPVFPASAEEAKEDVTLERQVVQAFLYWCPEENSNIYAYPLPWVPLLDCQTNKVIKILNNHEDQDLPEQCTEAADYASDLFSGDYRTDIKPLDIVQPEGPSFLVEGDVLMWQKWHMRVRFDAREGMILHDVSFNHGGSQRPILHRASMPEMSVPYAETQSPFHRRQAFDAGDCGFGFCANSLVLGCDCVGAIAYMDGVVNDAEGNSVLKEKVMCIHEEDAGMLWKHTEMRTMSCETRRARKLVLSTIATLGNYEYSFNWYFFQDASIHFEVKLTGILSTNLASPADDKDPLYGVLVLPRVVAGHHQHMFCARLDFAVDNPVSGEGLVVSEVDCVLEPPERNIHGGAFRPVKTELTRELQARRLNDPLQGRTWHVSNPEHLHPITGKPVAYKLIPANTQPLLARPGSSIARAGFATHSLWVTQSDQTQQWPGGDYPLQNLDPGGLYRWVEADRQITNPVVWHVFGTTHVPRPEDFPIMPVDTIGFQLRPCGFFASNPTLDVPPHINRMSKLHSCCPAPPMDYTSTLSPLTSRLTTDALASGLSGLDMTARQRSNRRFTTRATAAGRASSDGQGGGGLHSQWSDAAAIYHVGSGASLGSQSIWSRPGSAQVSEGGSRQHSIDGLGLQIPAPAPAHSNGNTPRGAHGSAQAHPSSNGGPAPHMPTLSEDREDDP</sequence>
<evidence type="ECO:0000259" key="14">
    <source>
        <dbReference type="Pfam" id="PF13383"/>
    </source>
</evidence>
<proteinExistence type="inferred from homology"/>
<dbReference type="GO" id="GO:0005507">
    <property type="term" value="F:copper ion binding"/>
    <property type="evidence" value="ECO:0007669"/>
    <property type="project" value="InterPro"/>
</dbReference>
<dbReference type="Gene3D" id="3.10.450.40">
    <property type="match status" value="2"/>
</dbReference>
<dbReference type="InterPro" id="IPR049948">
    <property type="entry name" value="Cu_Am_ox_TPQ-bd"/>
</dbReference>
<keyword evidence="7 10" id="KW-0186">Copper</keyword>
<comment type="cofactor">
    <cofactor evidence="10">
        <name>Cu cation</name>
        <dbReference type="ChEBI" id="CHEBI:23378"/>
    </cofactor>
    <text evidence="10">Contains 1 topaquinone per subunit.</text>
</comment>
<feature type="compositionally biased region" description="Low complexity" evidence="11">
    <location>
        <begin position="912"/>
        <end position="923"/>
    </location>
</feature>
<feature type="active site" description="Proton acceptor" evidence="8">
    <location>
        <position position="523"/>
    </location>
</feature>
<comment type="PTM">
    <text evidence="9 10">Topaquinone (TPQ) is generated by copper-dependent autoxidation of a specific tyrosyl residue.</text>
</comment>
<feature type="domain" description="Methyltransferase" evidence="14">
    <location>
        <begin position="94"/>
        <end position="200"/>
    </location>
</feature>
<dbReference type="AlphaFoldDB" id="A0AAW1PBM7"/>
<feature type="chain" id="PRO_5043934734" description="Amine oxidase" evidence="12">
    <location>
        <begin position="22"/>
        <end position="1025"/>
    </location>
</feature>
<dbReference type="GO" id="GO:0009308">
    <property type="term" value="P:amine metabolic process"/>
    <property type="evidence" value="ECO:0007669"/>
    <property type="project" value="UniProtKB-UniRule"/>
</dbReference>
<keyword evidence="5 8" id="KW-0801">TPQ</keyword>
<dbReference type="SUPFAM" id="SSF49998">
    <property type="entry name" value="Amine oxidase catalytic domain"/>
    <property type="match status" value="1"/>
</dbReference>
<feature type="modified residue" description="2',4',5'-topaquinone" evidence="9">
    <location>
        <position position="607"/>
    </location>
</feature>
<name>A0AAW1PBM7_9CHLO</name>
<dbReference type="PANTHER" id="PTHR10638">
    <property type="entry name" value="COPPER AMINE OXIDASE"/>
    <property type="match status" value="1"/>
</dbReference>
<dbReference type="InterPro" id="IPR016182">
    <property type="entry name" value="Cu_amine_oxidase_N-reg"/>
</dbReference>
<evidence type="ECO:0000256" key="9">
    <source>
        <dbReference type="PIRSR" id="PIRSR600269-51"/>
    </source>
</evidence>
<evidence type="ECO:0000256" key="4">
    <source>
        <dbReference type="ARBA" id="ARBA00022723"/>
    </source>
</evidence>